<evidence type="ECO:0000313" key="2">
    <source>
        <dbReference type="Proteomes" id="UP001500740"/>
    </source>
</evidence>
<accession>A0ABN1AC06</accession>
<evidence type="ECO:0000313" key="1">
    <source>
        <dbReference type="EMBL" id="GAA0472724.1"/>
    </source>
</evidence>
<organism evidence="1 2">
    <name type="scientific">Alkalibacillus silvisoli</name>
    <dbReference type="NCBI Taxonomy" id="392823"/>
    <lineage>
        <taxon>Bacteria</taxon>
        <taxon>Bacillati</taxon>
        <taxon>Bacillota</taxon>
        <taxon>Bacilli</taxon>
        <taxon>Bacillales</taxon>
        <taxon>Bacillaceae</taxon>
        <taxon>Alkalibacillus</taxon>
    </lineage>
</organism>
<dbReference type="EMBL" id="BAAACZ010000036">
    <property type="protein sequence ID" value="GAA0472724.1"/>
    <property type="molecule type" value="Genomic_DNA"/>
</dbReference>
<reference evidence="1 2" key="1">
    <citation type="journal article" date="2019" name="Int. J. Syst. Evol. Microbiol.">
        <title>The Global Catalogue of Microorganisms (GCM) 10K type strain sequencing project: providing services to taxonomists for standard genome sequencing and annotation.</title>
        <authorList>
            <consortium name="The Broad Institute Genomics Platform"/>
            <consortium name="The Broad Institute Genome Sequencing Center for Infectious Disease"/>
            <person name="Wu L."/>
            <person name="Ma J."/>
        </authorList>
    </citation>
    <scope>NUCLEOTIDE SEQUENCE [LARGE SCALE GENOMIC DNA]</scope>
    <source>
        <strain evidence="1 2">JCM 14193</strain>
    </source>
</reference>
<keyword evidence="2" id="KW-1185">Reference proteome</keyword>
<dbReference type="RefSeq" id="WP_343785131.1">
    <property type="nucleotide sequence ID" value="NZ_BAAACZ010000036.1"/>
</dbReference>
<protein>
    <recommendedName>
        <fullName evidence="3">Replication protein</fullName>
    </recommendedName>
</protein>
<sequence length="423" mass="49809">MNEKAYKSAEKHTGLHHDQADGYVTLARKTENGFHQYHYKPSELATVLSKWLGEDIYFSQNTFYKPQRQIENIRQLRSLYADVDCYLLNYDPEWVIGKLELELMDKEIPEPNLIIHSGRGLALVWLIEPLPYKALPLWQAVQDNFLKKLKAVGGDPLAKDAARVFRVAGSVNSKSGEVVKVQYRHNYRYVLRDIQEEYLPNLDPKRKPKRGRPSKVQRLYNTYSLHHARLMDLIKLINLRNYDLKGHREYVCFLYRYWLCCYTNDPEEAFNQTMTLNLEFTDPLPSQEVERATRSAEKAFYARNDEEANALARQKGYPGAGYNISNNKLIDWLEITEEEQKQLSTIIGKTEKYRRNNTRRKTQRRNEGVLKRSEYNKSRKLKKDERKAILKDLMQQYPNATYRELAERSKMSVGYVHKLAKEL</sequence>
<gene>
    <name evidence="1" type="ORF">GCM10008935_30720</name>
</gene>
<proteinExistence type="predicted"/>
<dbReference type="Proteomes" id="UP001500740">
    <property type="component" value="Unassembled WGS sequence"/>
</dbReference>
<name>A0ABN1AC06_9BACI</name>
<evidence type="ECO:0008006" key="3">
    <source>
        <dbReference type="Google" id="ProtNLM"/>
    </source>
</evidence>
<comment type="caution">
    <text evidence="1">The sequence shown here is derived from an EMBL/GenBank/DDBJ whole genome shotgun (WGS) entry which is preliminary data.</text>
</comment>